<feature type="DNA-binding region" description="OmpR/PhoB-type" evidence="5">
    <location>
        <begin position="132"/>
        <end position="229"/>
    </location>
</feature>
<dbReference type="Gene3D" id="6.10.250.690">
    <property type="match status" value="1"/>
</dbReference>
<dbReference type="InterPro" id="IPR001867">
    <property type="entry name" value="OmpR/PhoB-type_DNA-bd"/>
</dbReference>
<evidence type="ECO:0000256" key="2">
    <source>
        <dbReference type="ARBA" id="ARBA00023012"/>
    </source>
</evidence>
<keyword evidence="3 5" id="KW-0238">DNA-binding</keyword>
<dbReference type="SMART" id="SM00862">
    <property type="entry name" value="Trans_reg_C"/>
    <property type="match status" value="1"/>
</dbReference>
<dbReference type="InterPro" id="IPR001789">
    <property type="entry name" value="Sig_transdc_resp-reg_receiver"/>
</dbReference>
<dbReference type="SMART" id="SM00448">
    <property type="entry name" value="REC"/>
    <property type="match status" value="1"/>
</dbReference>
<gene>
    <name evidence="8" type="ORF">IDJ75_15620</name>
</gene>
<dbReference type="Gene3D" id="3.40.50.2300">
    <property type="match status" value="1"/>
</dbReference>
<dbReference type="EMBL" id="JACWMW010000003">
    <property type="protein sequence ID" value="MBD1386711.1"/>
    <property type="molecule type" value="Genomic_DNA"/>
</dbReference>
<dbReference type="PROSITE" id="PS50110">
    <property type="entry name" value="RESPONSE_REGULATORY"/>
    <property type="match status" value="1"/>
</dbReference>
<dbReference type="SUPFAM" id="SSF46894">
    <property type="entry name" value="C-terminal effector domain of the bipartite response regulators"/>
    <property type="match status" value="1"/>
</dbReference>
<feature type="domain" description="OmpR/PhoB-type" evidence="7">
    <location>
        <begin position="132"/>
        <end position="229"/>
    </location>
</feature>
<dbReference type="PANTHER" id="PTHR48111">
    <property type="entry name" value="REGULATOR OF RPOS"/>
    <property type="match status" value="1"/>
</dbReference>
<feature type="modified residue" description="4-aspartylphosphate" evidence="4">
    <location>
        <position position="54"/>
    </location>
</feature>
<dbReference type="Pfam" id="PF00486">
    <property type="entry name" value="Trans_reg_C"/>
    <property type="match status" value="1"/>
</dbReference>
<evidence type="ECO:0000313" key="8">
    <source>
        <dbReference type="EMBL" id="MBD1386711.1"/>
    </source>
</evidence>
<reference evidence="8 9" key="1">
    <citation type="submission" date="2020-09" db="EMBL/GenBank/DDBJ databases">
        <title>Novel species of Mucilaginibacter isolated from a glacier on the Tibetan Plateau.</title>
        <authorList>
            <person name="Liu Q."/>
            <person name="Xin Y.-H."/>
        </authorList>
    </citation>
    <scope>NUCLEOTIDE SEQUENCE [LARGE SCALE GENOMIC DNA]</scope>
    <source>
        <strain evidence="8 9">CGMCC 1.13878</strain>
    </source>
</reference>
<dbReference type="InterPro" id="IPR011006">
    <property type="entry name" value="CheY-like_superfamily"/>
</dbReference>
<evidence type="ECO:0000256" key="5">
    <source>
        <dbReference type="PROSITE-ProRule" id="PRU01091"/>
    </source>
</evidence>
<evidence type="ECO:0000313" key="9">
    <source>
        <dbReference type="Proteomes" id="UP000618754"/>
    </source>
</evidence>
<evidence type="ECO:0000256" key="3">
    <source>
        <dbReference type="ARBA" id="ARBA00023125"/>
    </source>
</evidence>
<dbReference type="InterPro" id="IPR016032">
    <property type="entry name" value="Sig_transdc_resp-reg_C-effctor"/>
</dbReference>
<sequence length="232" mass="26256">MNKTSLLLVEDEPVLASIIKESLESRGFTVSVAGNGTEGWSLFHSIKPDICVVDVMLPKKDGYSLVRDIRTTNTHVPIIFLTARTQTEDVLKGLELGADDYMKKPFSIEELILRLKALLRRSEMPECDKAVEGDIILGSLLFNHQHLTITGAGDTAHLSQREGDLLRLLIRYKNQLLDRRTALLQLWGEDSRFNARSMDVYITRLRKFLKSESSLEILSIRGQGYKLVDNNQ</sequence>
<dbReference type="SUPFAM" id="SSF52172">
    <property type="entry name" value="CheY-like"/>
    <property type="match status" value="1"/>
</dbReference>
<dbReference type="PANTHER" id="PTHR48111:SF40">
    <property type="entry name" value="PHOSPHATE REGULON TRANSCRIPTIONAL REGULATORY PROTEIN PHOB"/>
    <property type="match status" value="1"/>
</dbReference>
<dbReference type="Proteomes" id="UP000618754">
    <property type="component" value="Unassembled WGS sequence"/>
</dbReference>
<dbReference type="RefSeq" id="WP_191176546.1">
    <property type="nucleotide sequence ID" value="NZ_JACWMW010000003.1"/>
</dbReference>
<accession>A0ABR7X835</accession>
<dbReference type="InterPro" id="IPR039420">
    <property type="entry name" value="WalR-like"/>
</dbReference>
<protein>
    <submittedName>
        <fullName evidence="8">Response regulator transcription factor</fullName>
    </submittedName>
</protein>
<name>A0ABR7X835_9SPHI</name>
<keyword evidence="1 4" id="KW-0597">Phosphoprotein</keyword>
<comment type="caution">
    <text evidence="8">The sequence shown here is derived from an EMBL/GenBank/DDBJ whole genome shotgun (WGS) entry which is preliminary data.</text>
</comment>
<evidence type="ECO:0000256" key="4">
    <source>
        <dbReference type="PROSITE-ProRule" id="PRU00169"/>
    </source>
</evidence>
<dbReference type="InterPro" id="IPR036388">
    <property type="entry name" value="WH-like_DNA-bd_sf"/>
</dbReference>
<keyword evidence="2" id="KW-0902">Two-component regulatory system</keyword>
<evidence type="ECO:0000259" key="6">
    <source>
        <dbReference type="PROSITE" id="PS50110"/>
    </source>
</evidence>
<evidence type="ECO:0000256" key="1">
    <source>
        <dbReference type="ARBA" id="ARBA00022553"/>
    </source>
</evidence>
<dbReference type="CDD" id="cd00383">
    <property type="entry name" value="trans_reg_C"/>
    <property type="match status" value="1"/>
</dbReference>
<feature type="domain" description="Response regulatory" evidence="6">
    <location>
        <begin position="5"/>
        <end position="119"/>
    </location>
</feature>
<dbReference type="Gene3D" id="1.10.10.10">
    <property type="entry name" value="Winged helix-like DNA-binding domain superfamily/Winged helix DNA-binding domain"/>
    <property type="match status" value="1"/>
</dbReference>
<keyword evidence="9" id="KW-1185">Reference proteome</keyword>
<organism evidence="8 9">
    <name type="scientific">Mucilaginibacter rigui</name>
    <dbReference type="NCBI Taxonomy" id="534635"/>
    <lineage>
        <taxon>Bacteria</taxon>
        <taxon>Pseudomonadati</taxon>
        <taxon>Bacteroidota</taxon>
        <taxon>Sphingobacteriia</taxon>
        <taxon>Sphingobacteriales</taxon>
        <taxon>Sphingobacteriaceae</taxon>
        <taxon>Mucilaginibacter</taxon>
    </lineage>
</organism>
<evidence type="ECO:0000259" key="7">
    <source>
        <dbReference type="PROSITE" id="PS51755"/>
    </source>
</evidence>
<proteinExistence type="predicted"/>
<dbReference type="Pfam" id="PF00072">
    <property type="entry name" value="Response_reg"/>
    <property type="match status" value="1"/>
</dbReference>
<dbReference type="CDD" id="cd17574">
    <property type="entry name" value="REC_OmpR"/>
    <property type="match status" value="1"/>
</dbReference>
<dbReference type="PROSITE" id="PS51755">
    <property type="entry name" value="OMPR_PHOB"/>
    <property type="match status" value="1"/>
</dbReference>